<name>A0A8J6QQJ3_9GAMM</name>
<dbReference type="AlphaFoldDB" id="A0A8J6QQJ3"/>
<dbReference type="RefSeq" id="WP_191144529.1">
    <property type="nucleotide sequence ID" value="NZ_JACXAF010000009.1"/>
</dbReference>
<dbReference type="InterPro" id="IPR021686">
    <property type="entry name" value="DUF3268"/>
</dbReference>
<accession>A0A8J6QQJ3</accession>
<dbReference type="EMBL" id="JACXAF010000009">
    <property type="protein sequence ID" value="MBD1389421.1"/>
    <property type="molecule type" value="Genomic_DNA"/>
</dbReference>
<dbReference type="Proteomes" id="UP000638014">
    <property type="component" value="Unassembled WGS sequence"/>
</dbReference>
<evidence type="ECO:0000313" key="1">
    <source>
        <dbReference type="EMBL" id="MBD1389421.1"/>
    </source>
</evidence>
<proteinExistence type="predicted"/>
<organism evidence="1 2">
    <name type="scientific">Neiella litorisoli</name>
    <dbReference type="NCBI Taxonomy" id="2771431"/>
    <lineage>
        <taxon>Bacteria</taxon>
        <taxon>Pseudomonadati</taxon>
        <taxon>Pseudomonadota</taxon>
        <taxon>Gammaproteobacteria</taxon>
        <taxon>Alteromonadales</taxon>
        <taxon>Echinimonadaceae</taxon>
        <taxon>Neiella</taxon>
    </lineage>
</organism>
<comment type="caution">
    <text evidence="1">The sequence shown here is derived from an EMBL/GenBank/DDBJ whole genome shotgun (WGS) entry which is preliminary data.</text>
</comment>
<reference evidence="1" key="1">
    <citation type="submission" date="2020-09" db="EMBL/GenBank/DDBJ databases">
        <title>A novel bacterium of genus Neiella, isolated from South China Sea.</title>
        <authorList>
            <person name="Huang H."/>
            <person name="Mo K."/>
            <person name="Hu Y."/>
        </authorList>
    </citation>
    <scope>NUCLEOTIDE SEQUENCE</scope>
    <source>
        <strain evidence="1">HB171785</strain>
    </source>
</reference>
<evidence type="ECO:0000313" key="2">
    <source>
        <dbReference type="Proteomes" id="UP000638014"/>
    </source>
</evidence>
<gene>
    <name evidence="1" type="ORF">IC617_08280</name>
</gene>
<protein>
    <submittedName>
        <fullName evidence="1">Uncharacterized protein</fullName>
    </submittedName>
</protein>
<keyword evidence="2" id="KW-1185">Reference proteome</keyword>
<sequence>MKLGELNIWHVINVQLKRSGWERVDRYRYIESLRAICEAHPSMLLYRLDVPAIQQWIEHTFGRGLKRAYIRFSLRLLHDYRSGFKTVPVQLTLTCPYCNGKAHLKDSAQLYGGRSFGLAYICENHGKGCDSYVGIHQDDHMPLGRLANSELRKAKQRCHQVFDPIWKQNLLPRNKAYARIAEQMQIARSECHIGALDERLAQQFASAAQHLYRSLSSYHA</sequence>
<dbReference type="Pfam" id="PF11672">
    <property type="entry name" value="DUF3268"/>
    <property type="match status" value="1"/>
</dbReference>